<keyword evidence="2" id="KW-1185">Reference proteome</keyword>
<gene>
    <name evidence="1" type="ORF">pdam_00005650</name>
</gene>
<name>A0A3M6V6F4_POCDA</name>
<proteinExistence type="predicted"/>
<evidence type="ECO:0000313" key="1">
    <source>
        <dbReference type="EMBL" id="RMX61168.1"/>
    </source>
</evidence>
<organism evidence="1 2">
    <name type="scientific">Pocillopora damicornis</name>
    <name type="common">Cauliflower coral</name>
    <name type="synonym">Millepora damicornis</name>
    <dbReference type="NCBI Taxonomy" id="46731"/>
    <lineage>
        <taxon>Eukaryota</taxon>
        <taxon>Metazoa</taxon>
        <taxon>Cnidaria</taxon>
        <taxon>Anthozoa</taxon>
        <taxon>Hexacorallia</taxon>
        <taxon>Scleractinia</taxon>
        <taxon>Astrocoeniina</taxon>
        <taxon>Pocilloporidae</taxon>
        <taxon>Pocillopora</taxon>
    </lineage>
</organism>
<comment type="caution">
    <text evidence="1">The sequence shown here is derived from an EMBL/GenBank/DDBJ whole genome shotgun (WGS) entry which is preliminary data.</text>
</comment>
<sequence length="136" mass="15852">MKNTKSSVVTAIRRQMNEGVNSLGIRTLDSGIRTLEELTILFHSLIMPVFTNAIEVWAYAYSGIFCKRAWKYGYARECSIDKQLWKKITATDTHCLTDLLPKKPTYQSLHQRGLDYMLPRFKSCFLNRSLFNFIKF</sequence>
<evidence type="ECO:0000313" key="2">
    <source>
        <dbReference type="Proteomes" id="UP000275408"/>
    </source>
</evidence>
<dbReference type="AlphaFoldDB" id="A0A3M6V6F4"/>
<protein>
    <submittedName>
        <fullName evidence="1">Uncharacterized protein</fullName>
    </submittedName>
</protein>
<reference evidence="1 2" key="1">
    <citation type="journal article" date="2018" name="Sci. Rep.">
        <title>Comparative analysis of the Pocillopora damicornis genome highlights role of immune system in coral evolution.</title>
        <authorList>
            <person name="Cunning R."/>
            <person name="Bay R.A."/>
            <person name="Gillette P."/>
            <person name="Baker A.C."/>
            <person name="Traylor-Knowles N."/>
        </authorList>
    </citation>
    <scope>NUCLEOTIDE SEQUENCE [LARGE SCALE GENOMIC DNA]</scope>
    <source>
        <strain evidence="1">RSMAS</strain>
        <tissue evidence="1">Whole animal</tissue>
    </source>
</reference>
<feature type="non-terminal residue" evidence="1">
    <location>
        <position position="136"/>
    </location>
</feature>
<accession>A0A3M6V6F4</accession>
<dbReference type="EMBL" id="RCHS01000074">
    <property type="protein sequence ID" value="RMX61168.1"/>
    <property type="molecule type" value="Genomic_DNA"/>
</dbReference>
<dbReference type="Proteomes" id="UP000275408">
    <property type="component" value="Unassembled WGS sequence"/>
</dbReference>